<dbReference type="RefSeq" id="WP_014214567.1">
    <property type="nucleotide sequence ID" value="NC_016605.1"/>
</dbReference>
<dbReference type="NCBIfam" id="NF001911">
    <property type="entry name" value="PRK00685.1"/>
    <property type="match status" value="1"/>
</dbReference>
<dbReference type="Gene3D" id="3.60.15.10">
    <property type="entry name" value="Ribonuclease Z/Hydroxyacylglutathione hydrolase-like"/>
    <property type="match status" value="1"/>
</dbReference>
<evidence type="ECO:0000259" key="3">
    <source>
        <dbReference type="SMART" id="SM00849"/>
    </source>
</evidence>
<dbReference type="PANTHER" id="PTHR43546">
    <property type="entry name" value="UPF0173 METAL-DEPENDENT HYDROLASE MJ1163-RELATED"/>
    <property type="match status" value="1"/>
</dbReference>
<dbReference type="SUPFAM" id="SSF56281">
    <property type="entry name" value="Metallo-hydrolase/oxidoreductase"/>
    <property type="match status" value="1"/>
</dbReference>
<dbReference type="EMBL" id="CP003137">
    <property type="protein sequence ID" value="AEV94369.1"/>
    <property type="molecule type" value="Genomic_DNA"/>
</dbReference>
<dbReference type="PATRIC" id="fig|701521.8.peg.30"/>
<proteinExistence type="inferred from homology"/>
<reference evidence="4 5" key="1">
    <citation type="journal article" date="2012" name="J. Bacteriol.">
        <title>Complete Genome Sequence of the Beer Spoilage Organism Pediococcus claussenii ATCC BAA-344T.</title>
        <authorList>
            <person name="Pittet V."/>
            <person name="Abegunde T."/>
            <person name="Marfleet T."/>
            <person name="Haakensen M."/>
            <person name="Morrow K."/>
            <person name="Jayaprakash T."/>
            <person name="Schroeder K."/>
            <person name="Trost B."/>
            <person name="Byrns S."/>
            <person name="Bergsveinson J."/>
            <person name="Kusalik A."/>
            <person name="Ziola B."/>
        </authorList>
    </citation>
    <scope>NUCLEOTIDE SEQUENCE [LARGE SCALE GENOMIC DNA]</scope>
    <source>
        <strain evidence="4 5">ATCC BAA-344</strain>
    </source>
</reference>
<dbReference type="AlphaFoldDB" id="G8PEA8"/>
<evidence type="ECO:0000256" key="2">
    <source>
        <dbReference type="HAMAP-Rule" id="MF_00457"/>
    </source>
</evidence>
<keyword evidence="1 2" id="KW-0378">Hydrolase</keyword>
<dbReference type="HAMAP" id="MF_00457">
    <property type="entry name" value="UPF0173"/>
    <property type="match status" value="1"/>
</dbReference>
<comment type="similarity">
    <text evidence="2">Belongs to the UPF0173 family.</text>
</comment>
<feature type="domain" description="Metallo-beta-lactamase" evidence="3">
    <location>
        <begin position="7"/>
        <end position="191"/>
    </location>
</feature>
<dbReference type="PANTHER" id="PTHR43546:SF3">
    <property type="entry name" value="UPF0173 METAL-DEPENDENT HYDROLASE MJ1163"/>
    <property type="match status" value="1"/>
</dbReference>
<dbReference type="InterPro" id="IPR036866">
    <property type="entry name" value="RibonucZ/Hydroxyglut_hydro"/>
</dbReference>
<dbReference type="eggNOG" id="COG2220">
    <property type="taxonomic scope" value="Bacteria"/>
</dbReference>
<organism evidence="4 5">
    <name type="scientific">Pediococcus claussenii (strain ATCC BAA-344 / DSM 14800 / JCM 18046 / KCTC 3811 / LMG 21948 / P06)</name>
    <dbReference type="NCBI Taxonomy" id="701521"/>
    <lineage>
        <taxon>Bacteria</taxon>
        <taxon>Bacillati</taxon>
        <taxon>Bacillota</taxon>
        <taxon>Bacilli</taxon>
        <taxon>Lactobacillales</taxon>
        <taxon>Lactobacillaceae</taxon>
        <taxon>Pediococcus</taxon>
    </lineage>
</organism>
<dbReference type="InterPro" id="IPR050114">
    <property type="entry name" value="UPF0173_UPF0282_UlaG_hydrolase"/>
</dbReference>
<evidence type="ECO:0000313" key="5">
    <source>
        <dbReference type="Proteomes" id="UP000005444"/>
    </source>
</evidence>
<evidence type="ECO:0000256" key="1">
    <source>
        <dbReference type="ARBA" id="ARBA00022801"/>
    </source>
</evidence>
<dbReference type="GO" id="GO:0016787">
    <property type="term" value="F:hydrolase activity"/>
    <property type="evidence" value="ECO:0007669"/>
    <property type="project" value="UniProtKB-UniRule"/>
</dbReference>
<dbReference type="HOGENOM" id="CLU_070010_4_1_9"/>
<sequence>MKIIYHGHSCVEVTLDNKMVLIFDPFITGNPQTDIDLNHHVDYIFVSHGHAHHVGDMVALSKKFNAPIIAIEELAHFAEVQGATTHPMNLGGSSTLPFGFVKVMHAQHSSSIEINGQPQYAGDACGFLVKADNKTIYFAGDTSNFGDMELFGKAFNIDVALLPIGGRYTMGPSEAAICARRLQASKVIPIHYNTYPEIQQDPKKFATLLPEGTVQILNSGEYFDVQ</sequence>
<protein>
    <recommendedName>
        <fullName evidence="2">UPF0173 metal-dependent hydrolase PECL_31</fullName>
    </recommendedName>
</protein>
<name>G8PEA8_PEDCP</name>
<accession>G8PEA8</accession>
<evidence type="ECO:0000313" key="4">
    <source>
        <dbReference type="EMBL" id="AEV94369.1"/>
    </source>
</evidence>
<dbReference type="SMART" id="SM00849">
    <property type="entry name" value="Lactamase_B"/>
    <property type="match status" value="1"/>
</dbReference>
<gene>
    <name evidence="4" type="ordered locus">PECL_31</name>
</gene>
<dbReference type="InterPro" id="IPR022877">
    <property type="entry name" value="UPF0173"/>
</dbReference>
<dbReference type="Pfam" id="PF12706">
    <property type="entry name" value="Lactamase_B_2"/>
    <property type="match status" value="1"/>
</dbReference>
<dbReference type="KEGG" id="pce:PECL_31"/>
<dbReference type="Proteomes" id="UP000005444">
    <property type="component" value="Chromosome"/>
</dbReference>
<keyword evidence="5" id="KW-1185">Reference proteome</keyword>
<dbReference type="STRING" id="701521.PECL_31"/>
<dbReference type="InterPro" id="IPR001279">
    <property type="entry name" value="Metallo-B-lactamas"/>
</dbReference>